<evidence type="ECO:0000256" key="2">
    <source>
        <dbReference type="ARBA" id="ARBA00010852"/>
    </source>
</evidence>
<evidence type="ECO:0000256" key="4">
    <source>
        <dbReference type="ARBA" id="ARBA00023125"/>
    </source>
</evidence>
<evidence type="ECO:0000256" key="3">
    <source>
        <dbReference type="ARBA" id="ARBA00023015"/>
    </source>
</evidence>
<dbReference type="PROSITE" id="PS51968">
    <property type="entry name" value="GRH_CP2_DB"/>
    <property type="match status" value="1"/>
</dbReference>
<dbReference type="InterPro" id="IPR041418">
    <property type="entry name" value="SAM_3"/>
</dbReference>
<reference evidence="9" key="1">
    <citation type="journal article" date="2019" name="bioRxiv">
        <title>The Genome of the Zebra Mussel, Dreissena polymorpha: A Resource for Invasive Species Research.</title>
        <authorList>
            <person name="McCartney M.A."/>
            <person name="Auch B."/>
            <person name="Kono T."/>
            <person name="Mallez S."/>
            <person name="Zhang Y."/>
            <person name="Obille A."/>
            <person name="Becker A."/>
            <person name="Abrahante J.E."/>
            <person name="Garbe J."/>
            <person name="Badalamenti J.P."/>
            <person name="Herman A."/>
            <person name="Mangelson H."/>
            <person name="Liachko I."/>
            <person name="Sullivan S."/>
            <person name="Sone E.D."/>
            <person name="Koren S."/>
            <person name="Silverstein K.A.T."/>
            <person name="Beckman K.B."/>
            <person name="Gohl D.M."/>
        </authorList>
    </citation>
    <scope>NUCLEOTIDE SEQUENCE</scope>
    <source>
        <strain evidence="9">Duluth1</strain>
        <tissue evidence="9">Whole animal</tissue>
    </source>
</reference>
<dbReference type="AlphaFoldDB" id="A0A9D4RPX8"/>
<dbReference type="GO" id="GO:0001228">
    <property type="term" value="F:DNA-binding transcription activator activity, RNA polymerase II-specific"/>
    <property type="evidence" value="ECO:0007669"/>
    <property type="project" value="TreeGrafter"/>
</dbReference>
<sequence>MQSPQKRKKTSHYPDMKFPTLHKFYAEMKSLVNSDISYSYQPPNTAALSTTDSQKHLPVEFGSSLKHLPVEFGSSLKHLPVELGSSLKHLPVELGSSLKHLPVELGSSLSNLESGVELSTASFNISEALLSLSVFKQDYHNSNFQYILGAATSPAVKLNEDTLTYLNQMQSYELKLKKLSDLTGSKGYLRSTVRVCFHDRRLQYTEREQLNFWSKDRPGVRILDIDIASSYGLVDVNVNPREHNTIDFVWDPSKDTGIYVKVNCISTEFSPKKHGGEKGVPFRLQVETRESERQESQLIHCAFCLIRVFRLKGADRKLYTDWQKMNKKTDSEKGNYRPSYEYTVLNEIPVEQVIQAKFDKAQSLVHTKSEISSSKAQFCQLSQPICHTHSSPIKTDIQRISSQYELKSPPSSPFSTDSVSSEGSVMSWVPTMISVNATATEVKTWLFHNRFAKFVNVFRNFTGADILRLDREDLVQICGLADGIRLNNALLSHAVRPKLTVFMCTQTDPAYTAVYMEQFSSQELNQKIREIAKIGQHAVSDVFLQGPSAINVRLTNDVVRNMPDKARLVIKIMNDTNNADCIRILIQSEE</sequence>
<dbReference type="InterPro" id="IPR013761">
    <property type="entry name" value="SAM/pointed_sf"/>
</dbReference>
<keyword evidence="10" id="KW-1185">Reference proteome</keyword>
<keyword evidence="4 7" id="KW-0238">DNA-binding</keyword>
<comment type="subcellular location">
    <subcellularLocation>
        <location evidence="1 7">Nucleus</location>
    </subcellularLocation>
</comment>
<dbReference type="GO" id="GO:0005634">
    <property type="term" value="C:nucleus"/>
    <property type="evidence" value="ECO:0007669"/>
    <property type="project" value="UniProtKB-SubCell"/>
</dbReference>
<keyword evidence="6 7" id="KW-0539">Nucleus</keyword>
<evidence type="ECO:0000256" key="7">
    <source>
        <dbReference type="PROSITE-ProRule" id="PRU01313"/>
    </source>
</evidence>
<dbReference type="InterPro" id="IPR057520">
    <property type="entry name" value="GRHL1/CP2_C"/>
</dbReference>
<organism evidence="9 10">
    <name type="scientific">Dreissena polymorpha</name>
    <name type="common">Zebra mussel</name>
    <name type="synonym">Mytilus polymorpha</name>
    <dbReference type="NCBI Taxonomy" id="45954"/>
    <lineage>
        <taxon>Eukaryota</taxon>
        <taxon>Metazoa</taxon>
        <taxon>Spiralia</taxon>
        <taxon>Lophotrochozoa</taxon>
        <taxon>Mollusca</taxon>
        <taxon>Bivalvia</taxon>
        <taxon>Autobranchia</taxon>
        <taxon>Heteroconchia</taxon>
        <taxon>Euheterodonta</taxon>
        <taxon>Imparidentia</taxon>
        <taxon>Neoheterodontei</taxon>
        <taxon>Myida</taxon>
        <taxon>Dreissenoidea</taxon>
        <taxon>Dreissenidae</taxon>
        <taxon>Dreissena</taxon>
    </lineage>
</organism>
<evidence type="ECO:0000256" key="1">
    <source>
        <dbReference type="ARBA" id="ARBA00004123"/>
    </source>
</evidence>
<keyword evidence="5" id="KW-0804">Transcription</keyword>
<evidence type="ECO:0000313" key="9">
    <source>
        <dbReference type="EMBL" id="KAH3874320.1"/>
    </source>
</evidence>
<feature type="domain" description="Grh/CP2 DB" evidence="8">
    <location>
        <begin position="140"/>
        <end position="370"/>
    </location>
</feature>
<dbReference type="Pfam" id="PF25416">
    <property type="entry name" value="GRHL1_C"/>
    <property type="match status" value="1"/>
</dbReference>
<evidence type="ECO:0000313" key="10">
    <source>
        <dbReference type="Proteomes" id="UP000828390"/>
    </source>
</evidence>
<protein>
    <recommendedName>
        <fullName evidence="8">Grh/CP2 DB domain-containing protein</fullName>
    </recommendedName>
</protein>
<reference evidence="9" key="2">
    <citation type="submission" date="2020-11" db="EMBL/GenBank/DDBJ databases">
        <authorList>
            <person name="McCartney M.A."/>
            <person name="Auch B."/>
            <person name="Kono T."/>
            <person name="Mallez S."/>
            <person name="Becker A."/>
            <person name="Gohl D.M."/>
            <person name="Silverstein K.A.T."/>
            <person name="Koren S."/>
            <person name="Bechman K.B."/>
            <person name="Herman A."/>
            <person name="Abrahante J.E."/>
            <person name="Garbe J."/>
        </authorList>
    </citation>
    <scope>NUCLEOTIDE SEQUENCE</scope>
    <source>
        <strain evidence="9">Duluth1</strain>
        <tissue evidence="9">Whole animal</tissue>
    </source>
</reference>
<dbReference type="Gene3D" id="1.10.150.50">
    <property type="entry name" value="Transcription Factor, Ets-1"/>
    <property type="match status" value="1"/>
</dbReference>
<comment type="caution">
    <text evidence="9">The sequence shown here is derived from an EMBL/GenBank/DDBJ whole genome shotgun (WGS) entry which is preliminary data.</text>
</comment>
<dbReference type="Pfam" id="PF18016">
    <property type="entry name" value="SAM_3"/>
    <property type="match status" value="1"/>
</dbReference>
<gene>
    <name evidence="9" type="ORF">DPMN_037562</name>
</gene>
<dbReference type="GO" id="GO:0000978">
    <property type="term" value="F:RNA polymerase II cis-regulatory region sequence-specific DNA binding"/>
    <property type="evidence" value="ECO:0007669"/>
    <property type="project" value="TreeGrafter"/>
</dbReference>
<dbReference type="InterPro" id="IPR007604">
    <property type="entry name" value="CP2"/>
</dbReference>
<proteinExistence type="inferred from homology"/>
<dbReference type="PANTHER" id="PTHR11037:SF21">
    <property type="entry name" value="GEMINI, ISOFORM C"/>
    <property type="match status" value="1"/>
</dbReference>
<dbReference type="Pfam" id="PF04516">
    <property type="entry name" value="CP2"/>
    <property type="match status" value="1"/>
</dbReference>
<accession>A0A9D4RPX8</accession>
<dbReference type="PANTHER" id="PTHR11037">
    <property type="entry name" value="TRANSCRIPTION FACTOR CP2"/>
    <property type="match status" value="1"/>
</dbReference>
<dbReference type="InterPro" id="IPR040167">
    <property type="entry name" value="TF_CP2-like"/>
</dbReference>
<evidence type="ECO:0000256" key="6">
    <source>
        <dbReference type="ARBA" id="ARBA00023242"/>
    </source>
</evidence>
<evidence type="ECO:0000259" key="8">
    <source>
        <dbReference type="PROSITE" id="PS51968"/>
    </source>
</evidence>
<dbReference type="Proteomes" id="UP000828390">
    <property type="component" value="Unassembled WGS sequence"/>
</dbReference>
<keyword evidence="3" id="KW-0805">Transcription regulation</keyword>
<comment type="similarity">
    <text evidence="2">Belongs to the grh/CP2 family. CP2 subfamily.</text>
</comment>
<dbReference type="EMBL" id="JAIWYP010000002">
    <property type="protein sequence ID" value="KAH3874320.1"/>
    <property type="molecule type" value="Genomic_DNA"/>
</dbReference>
<dbReference type="SUPFAM" id="SSF47769">
    <property type="entry name" value="SAM/Pointed domain"/>
    <property type="match status" value="1"/>
</dbReference>
<name>A0A9D4RPX8_DREPO</name>
<evidence type="ECO:0000256" key="5">
    <source>
        <dbReference type="ARBA" id="ARBA00023163"/>
    </source>
</evidence>